<feature type="active site" description="Proton donor" evidence="13">
    <location>
        <position position="159"/>
    </location>
</feature>
<feature type="binding site" evidence="13">
    <location>
        <position position="38"/>
    </location>
    <ligand>
        <name>NAD(+)</name>
        <dbReference type="ChEBI" id="CHEBI:57540"/>
    </ligand>
</feature>
<comment type="caution">
    <text evidence="13">Was originally thought to be a dihydrodipicolinate reductase (DHDPR), catalyzing the conversion of dihydrodipicolinate to tetrahydrodipicolinate. However, it was shown in E.coli that the substrate of the enzymatic reaction is not dihydrodipicolinate (DHDP) but in fact (2S,4S)-4-hydroxy-2,3,4,5-tetrahydrodipicolinic acid (HTPA), the product released by the DapA-catalyzed reaction.</text>
</comment>
<keyword evidence="7 13" id="KW-0520">NAD</keyword>
<feature type="binding site" evidence="13">
    <location>
        <begin position="9"/>
        <end position="14"/>
    </location>
    <ligand>
        <name>NAD(+)</name>
        <dbReference type="ChEBI" id="CHEBI:57540"/>
    </ligand>
</feature>
<evidence type="ECO:0000256" key="11">
    <source>
        <dbReference type="ARBA" id="ARBA00049080"/>
    </source>
</evidence>
<keyword evidence="4 13" id="KW-0521">NADP</keyword>
<feature type="binding site" evidence="13">
    <location>
        <begin position="165"/>
        <end position="166"/>
    </location>
    <ligand>
        <name>(S)-2,3,4,5-tetrahydrodipicolinate</name>
        <dbReference type="ChEBI" id="CHEBI:16845"/>
    </ligand>
</feature>
<dbReference type="InterPro" id="IPR022664">
    <property type="entry name" value="DapB_N_CS"/>
</dbReference>
<dbReference type="InterPro" id="IPR036291">
    <property type="entry name" value="NAD(P)-bd_dom_sf"/>
</dbReference>
<protein>
    <recommendedName>
        <fullName evidence="10 13">4-hydroxy-tetrahydrodipicolinate reductase</fullName>
        <shortName evidence="13">HTPA reductase</shortName>
        <ecNumber evidence="10 13">1.17.1.8</ecNumber>
    </recommendedName>
</protein>
<dbReference type="Pfam" id="PF01113">
    <property type="entry name" value="DapB_N"/>
    <property type="match status" value="1"/>
</dbReference>
<keyword evidence="2 13" id="KW-0963">Cytoplasm</keyword>
<name>A0ABM5WVR6_9BACL</name>
<evidence type="ECO:0000256" key="2">
    <source>
        <dbReference type="ARBA" id="ARBA00022490"/>
    </source>
</evidence>
<evidence type="ECO:0000256" key="10">
    <source>
        <dbReference type="ARBA" id="ARBA00038983"/>
    </source>
</evidence>
<dbReference type="Proteomes" id="UP000065533">
    <property type="component" value="Chromosome"/>
</dbReference>
<evidence type="ECO:0000256" key="6">
    <source>
        <dbReference type="ARBA" id="ARBA00023002"/>
    </source>
</evidence>
<feature type="binding site" evidence="13">
    <location>
        <begin position="125"/>
        <end position="128"/>
    </location>
    <ligand>
        <name>NAD(+)</name>
        <dbReference type="ChEBI" id="CHEBI:57540"/>
    </ligand>
</feature>
<reference evidence="16" key="1">
    <citation type="submission" date="2016-01" db="EMBL/GenBank/DDBJ databases">
        <title>Complete genome of Planococcus kocurri type strain.</title>
        <authorList>
            <person name="See-Too W.S."/>
        </authorList>
    </citation>
    <scope>NUCLEOTIDE SEQUENCE [LARGE SCALE GENOMIC DNA]</scope>
    <source>
        <strain evidence="16">ATCC 43650</strain>
    </source>
</reference>
<dbReference type="EC" id="1.17.1.8" evidence="10 13"/>
<comment type="catalytic activity">
    <reaction evidence="11 13">
        <text>(S)-2,3,4,5-tetrahydrodipicolinate + NADP(+) + H2O = (2S,4S)-4-hydroxy-2,3,4,5-tetrahydrodipicolinate + NADPH + H(+)</text>
        <dbReference type="Rhea" id="RHEA:35331"/>
        <dbReference type="ChEBI" id="CHEBI:15377"/>
        <dbReference type="ChEBI" id="CHEBI:15378"/>
        <dbReference type="ChEBI" id="CHEBI:16845"/>
        <dbReference type="ChEBI" id="CHEBI:57783"/>
        <dbReference type="ChEBI" id="CHEBI:58349"/>
        <dbReference type="ChEBI" id="CHEBI:67139"/>
        <dbReference type="EC" id="1.17.1.8"/>
    </reaction>
</comment>
<dbReference type="CDD" id="cd02274">
    <property type="entry name" value="DHDPR_N"/>
    <property type="match status" value="1"/>
</dbReference>
<comment type="subunit">
    <text evidence="13">Homotetramer.</text>
</comment>
<keyword evidence="8 13" id="KW-0457">Lysine biosynthesis</keyword>
<dbReference type="InterPro" id="IPR022663">
    <property type="entry name" value="DapB_C"/>
</dbReference>
<evidence type="ECO:0000256" key="4">
    <source>
        <dbReference type="ARBA" id="ARBA00022857"/>
    </source>
</evidence>
<evidence type="ECO:0000256" key="1">
    <source>
        <dbReference type="ARBA" id="ARBA00006642"/>
    </source>
</evidence>
<dbReference type="EMBL" id="CP013661">
    <property type="protein sequence ID" value="ALS78398.1"/>
    <property type="molecule type" value="Genomic_DNA"/>
</dbReference>
<dbReference type="PROSITE" id="PS01298">
    <property type="entry name" value="DAPB"/>
    <property type="match status" value="1"/>
</dbReference>
<dbReference type="NCBIfam" id="TIGR00036">
    <property type="entry name" value="dapB"/>
    <property type="match status" value="1"/>
</dbReference>
<evidence type="ECO:0000256" key="9">
    <source>
        <dbReference type="ARBA" id="ARBA00037922"/>
    </source>
</evidence>
<dbReference type="SUPFAM" id="SSF55347">
    <property type="entry name" value="Glyceraldehyde-3-phosphate dehydrogenase-like, C-terminal domain"/>
    <property type="match status" value="1"/>
</dbReference>
<feature type="active site" description="Proton donor/acceptor" evidence="13">
    <location>
        <position position="155"/>
    </location>
</feature>
<dbReference type="InterPro" id="IPR000846">
    <property type="entry name" value="DapB_N"/>
</dbReference>
<evidence type="ECO:0000256" key="5">
    <source>
        <dbReference type="ARBA" id="ARBA00022915"/>
    </source>
</evidence>
<comment type="similarity">
    <text evidence="1 13">Belongs to the DapB family.</text>
</comment>
<dbReference type="PANTHER" id="PTHR20836:SF0">
    <property type="entry name" value="4-HYDROXY-TETRAHYDRODIPICOLINATE REDUCTASE 1, CHLOROPLASTIC-RELATED"/>
    <property type="match status" value="1"/>
</dbReference>
<keyword evidence="17" id="KW-1185">Reference proteome</keyword>
<feature type="binding site" evidence="13">
    <location>
        <position position="156"/>
    </location>
    <ligand>
        <name>(S)-2,3,4,5-tetrahydrodipicolinate</name>
        <dbReference type="ChEBI" id="CHEBI:16845"/>
    </ligand>
</feature>
<gene>
    <name evidence="13" type="primary">dapB</name>
    <name evidence="16" type="ORF">AUO94_06860</name>
</gene>
<evidence type="ECO:0000256" key="3">
    <source>
        <dbReference type="ARBA" id="ARBA00022605"/>
    </source>
</evidence>
<comment type="catalytic activity">
    <reaction evidence="12 13">
        <text>(S)-2,3,4,5-tetrahydrodipicolinate + NAD(+) + H2O = (2S,4S)-4-hydroxy-2,3,4,5-tetrahydrodipicolinate + NADH + H(+)</text>
        <dbReference type="Rhea" id="RHEA:35323"/>
        <dbReference type="ChEBI" id="CHEBI:15377"/>
        <dbReference type="ChEBI" id="CHEBI:15378"/>
        <dbReference type="ChEBI" id="CHEBI:16845"/>
        <dbReference type="ChEBI" id="CHEBI:57540"/>
        <dbReference type="ChEBI" id="CHEBI:57945"/>
        <dbReference type="ChEBI" id="CHEBI:67139"/>
        <dbReference type="EC" id="1.17.1.8"/>
    </reaction>
</comment>
<evidence type="ECO:0000313" key="16">
    <source>
        <dbReference type="EMBL" id="ALS78398.1"/>
    </source>
</evidence>
<sequence length="266" mass="29521">MTIRVAIAGARGKMGKEAVHTVMNNDEMELVAVLDYKEIGRTLADTNLFPSHYTAPVFIDLQELYTITKPDVLLDLTTPEFVFEHTKQALELNIRAVVGTTGFSDEQLEELKTLSKASKIGCIIAPNFAIGAVLMMKFAEQAAKYLPDIEIIEMHHDQKLDAPSGTAMKTAHLISQQRPIYQQGHIREKETLPGARGANYDGMRIHSVRLPGLVAHQQVLLGGEGQLLTLRHDSFNRGSFMSGVVLSIKTVMEKEELIYGLEHIID</sequence>
<dbReference type="Pfam" id="PF05173">
    <property type="entry name" value="DapB_C"/>
    <property type="match status" value="1"/>
</dbReference>
<comment type="pathway">
    <text evidence="9 13">Amino-acid biosynthesis; L-lysine biosynthesis via DAP pathway; (S)-tetrahydrodipicolinate from L-aspartate: step 4/4.</text>
</comment>
<keyword evidence="6 13" id="KW-0560">Oxidoreductase</keyword>
<evidence type="ECO:0000259" key="14">
    <source>
        <dbReference type="Pfam" id="PF01113"/>
    </source>
</evidence>
<dbReference type="PIRSF" id="PIRSF000161">
    <property type="entry name" value="DHPR"/>
    <property type="match status" value="1"/>
</dbReference>
<evidence type="ECO:0000259" key="15">
    <source>
        <dbReference type="Pfam" id="PF05173"/>
    </source>
</evidence>
<feature type="domain" description="Dihydrodipicolinate reductase N-terminal" evidence="14">
    <location>
        <begin position="3"/>
        <end position="128"/>
    </location>
</feature>
<dbReference type="InterPro" id="IPR023940">
    <property type="entry name" value="DHDPR_bac"/>
</dbReference>
<organism evidence="16 17">
    <name type="scientific">Planococcus kocurii</name>
    <dbReference type="NCBI Taxonomy" id="1374"/>
    <lineage>
        <taxon>Bacteria</taxon>
        <taxon>Bacillati</taxon>
        <taxon>Bacillota</taxon>
        <taxon>Bacilli</taxon>
        <taxon>Bacillales</taxon>
        <taxon>Caryophanaceae</taxon>
        <taxon>Planococcus</taxon>
    </lineage>
</organism>
<dbReference type="RefSeq" id="WP_058385057.1">
    <property type="nucleotide sequence ID" value="NZ_CP013661.2"/>
</dbReference>
<proteinExistence type="inferred from homology"/>
<evidence type="ECO:0000256" key="12">
    <source>
        <dbReference type="ARBA" id="ARBA00049396"/>
    </source>
</evidence>
<dbReference type="HAMAP" id="MF_00102">
    <property type="entry name" value="DapB"/>
    <property type="match status" value="1"/>
</dbReference>
<keyword evidence="5 13" id="KW-0220">Diaminopimelate biosynthesis</keyword>
<comment type="subcellular location">
    <subcellularLocation>
        <location evidence="13">Cytoplasm</location>
    </subcellularLocation>
</comment>
<comment type="function">
    <text evidence="13">Catalyzes the conversion of 4-hydroxy-tetrahydrodipicolinate (HTPA) to tetrahydrodipicolinate.</text>
</comment>
<keyword evidence="3 13" id="KW-0028">Amino-acid biosynthesis</keyword>
<feature type="domain" description="Dihydrodipicolinate reductase C-terminal" evidence="15">
    <location>
        <begin position="131"/>
        <end position="264"/>
    </location>
</feature>
<evidence type="ECO:0000256" key="8">
    <source>
        <dbReference type="ARBA" id="ARBA00023154"/>
    </source>
</evidence>
<dbReference type="Gene3D" id="3.40.50.720">
    <property type="entry name" value="NAD(P)-binding Rossmann-like Domain"/>
    <property type="match status" value="1"/>
</dbReference>
<feature type="binding site" evidence="13">
    <location>
        <position position="41"/>
    </location>
    <ligand>
        <name>NADP(+)</name>
        <dbReference type="ChEBI" id="CHEBI:58349"/>
    </ligand>
</feature>
<dbReference type="SUPFAM" id="SSF51735">
    <property type="entry name" value="NAD(P)-binding Rossmann-fold domains"/>
    <property type="match status" value="1"/>
</dbReference>
<feature type="binding site" evidence="13">
    <location>
        <begin position="99"/>
        <end position="101"/>
    </location>
    <ligand>
        <name>NAD(+)</name>
        <dbReference type="ChEBI" id="CHEBI:57540"/>
    </ligand>
</feature>
<accession>A0ABM5WVR6</accession>
<evidence type="ECO:0000256" key="13">
    <source>
        <dbReference type="HAMAP-Rule" id="MF_00102"/>
    </source>
</evidence>
<dbReference type="Gene3D" id="3.30.360.10">
    <property type="entry name" value="Dihydrodipicolinate Reductase, domain 2"/>
    <property type="match status" value="1"/>
</dbReference>
<evidence type="ECO:0000256" key="7">
    <source>
        <dbReference type="ARBA" id="ARBA00023027"/>
    </source>
</evidence>
<dbReference type="PANTHER" id="PTHR20836">
    <property type="entry name" value="DIHYDRODIPICOLINATE REDUCTASE"/>
    <property type="match status" value="1"/>
</dbReference>
<evidence type="ECO:0000313" key="17">
    <source>
        <dbReference type="Proteomes" id="UP000065533"/>
    </source>
</evidence>